<keyword evidence="6" id="KW-1185">Reference proteome</keyword>
<dbReference type="KEGG" id="ome:OLMES_0570"/>
<dbReference type="OrthoDB" id="9783876at2"/>
<sequence length="264" mass="29411">MMTAPATTLIRQARQAAFRHLMISDNLLIQVHQGTKNVSVNGLDYQIPSNGIGLIPARYRATIENIPEPERDYLATIICIPTALKLPSHPTDEYAEPKGRLSCPSDPALTSAFDRAVAAIKNSEQLPPSIIEHRIQEVILWLQEKQIYVPIPTPERLADRIRALFQSDLCANWKSGTIANRLGMSEATLRRKLAAESTSFSEELVDVRLSHALYLLQTSQWSIGRIAAESGYQSQSRFSDRFHKRFGVTPSMIRTTAQTLSASA</sequence>
<evidence type="ECO:0000256" key="3">
    <source>
        <dbReference type="ARBA" id="ARBA00023163"/>
    </source>
</evidence>
<accession>A0A1Y0I5J4</accession>
<dbReference type="PRINTS" id="PR00032">
    <property type="entry name" value="HTHARAC"/>
</dbReference>
<dbReference type="PANTHER" id="PTHR47894">
    <property type="entry name" value="HTH-TYPE TRANSCRIPTIONAL REGULATOR GADX"/>
    <property type="match status" value="1"/>
</dbReference>
<gene>
    <name evidence="5" type="ORF">OLMES_0570</name>
</gene>
<reference evidence="5 6" key="1">
    <citation type="submission" date="2017-05" db="EMBL/GenBank/DDBJ databases">
        <title>Genomic insights into alkan degradation activity of Oleiphilus messinensis.</title>
        <authorList>
            <person name="Kozyavkin S.A."/>
            <person name="Slesarev A.I."/>
            <person name="Golyshin P.N."/>
            <person name="Korzhenkov A."/>
            <person name="Golyshina O.N."/>
            <person name="Toshchakov S.V."/>
        </authorList>
    </citation>
    <scope>NUCLEOTIDE SEQUENCE [LARGE SCALE GENOMIC DNA]</scope>
    <source>
        <strain evidence="5 6">ME102</strain>
    </source>
</reference>
<dbReference type="InterPro" id="IPR018060">
    <property type="entry name" value="HTH_AraC"/>
</dbReference>
<keyword evidence="1" id="KW-0805">Transcription regulation</keyword>
<evidence type="ECO:0000256" key="2">
    <source>
        <dbReference type="ARBA" id="ARBA00023125"/>
    </source>
</evidence>
<feature type="domain" description="HTH araC/xylS-type" evidence="4">
    <location>
        <begin position="159"/>
        <end position="256"/>
    </location>
</feature>
<dbReference type="RefSeq" id="WP_087459847.1">
    <property type="nucleotide sequence ID" value="NZ_CP021425.1"/>
</dbReference>
<organism evidence="5 6">
    <name type="scientific">Oleiphilus messinensis</name>
    <dbReference type="NCBI Taxonomy" id="141451"/>
    <lineage>
        <taxon>Bacteria</taxon>
        <taxon>Pseudomonadati</taxon>
        <taxon>Pseudomonadota</taxon>
        <taxon>Gammaproteobacteria</taxon>
        <taxon>Oceanospirillales</taxon>
        <taxon>Oleiphilaceae</taxon>
        <taxon>Oleiphilus</taxon>
    </lineage>
</organism>
<dbReference type="Proteomes" id="UP000196027">
    <property type="component" value="Chromosome"/>
</dbReference>
<dbReference type="InterPro" id="IPR020449">
    <property type="entry name" value="Tscrpt_reg_AraC-type_HTH"/>
</dbReference>
<dbReference type="PROSITE" id="PS01124">
    <property type="entry name" value="HTH_ARAC_FAMILY_2"/>
    <property type="match status" value="1"/>
</dbReference>
<dbReference type="PANTHER" id="PTHR47894:SF4">
    <property type="entry name" value="HTH-TYPE TRANSCRIPTIONAL REGULATOR GADX"/>
    <property type="match status" value="1"/>
</dbReference>
<dbReference type="Pfam" id="PF12833">
    <property type="entry name" value="HTH_18"/>
    <property type="match status" value="1"/>
</dbReference>
<dbReference type="SUPFAM" id="SSF46689">
    <property type="entry name" value="Homeodomain-like"/>
    <property type="match status" value="1"/>
</dbReference>
<dbReference type="EMBL" id="CP021425">
    <property type="protein sequence ID" value="ARU54673.1"/>
    <property type="molecule type" value="Genomic_DNA"/>
</dbReference>
<dbReference type="SMART" id="SM00342">
    <property type="entry name" value="HTH_ARAC"/>
    <property type="match status" value="1"/>
</dbReference>
<evidence type="ECO:0000313" key="6">
    <source>
        <dbReference type="Proteomes" id="UP000196027"/>
    </source>
</evidence>
<dbReference type="GO" id="GO:0000976">
    <property type="term" value="F:transcription cis-regulatory region binding"/>
    <property type="evidence" value="ECO:0007669"/>
    <property type="project" value="TreeGrafter"/>
</dbReference>
<protein>
    <submittedName>
        <fullName evidence="5">AraC family transcriptional regulator</fullName>
    </submittedName>
</protein>
<name>A0A1Y0I5J4_9GAMM</name>
<dbReference type="Gene3D" id="1.10.10.60">
    <property type="entry name" value="Homeodomain-like"/>
    <property type="match status" value="1"/>
</dbReference>
<dbReference type="GO" id="GO:0003700">
    <property type="term" value="F:DNA-binding transcription factor activity"/>
    <property type="evidence" value="ECO:0007669"/>
    <property type="project" value="InterPro"/>
</dbReference>
<keyword evidence="2" id="KW-0238">DNA-binding</keyword>
<dbReference type="GO" id="GO:0005829">
    <property type="term" value="C:cytosol"/>
    <property type="evidence" value="ECO:0007669"/>
    <property type="project" value="TreeGrafter"/>
</dbReference>
<dbReference type="AlphaFoldDB" id="A0A1Y0I5J4"/>
<keyword evidence="3" id="KW-0804">Transcription</keyword>
<evidence type="ECO:0000256" key="1">
    <source>
        <dbReference type="ARBA" id="ARBA00023015"/>
    </source>
</evidence>
<evidence type="ECO:0000259" key="4">
    <source>
        <dbReference type="PROSITE" id="PS01124"/>
    </source>
</evidence>
<evidence type="ECO:0000313" key="5">
    <source>
        <dbReference type="EMBL" id="ARU54673.1"/>
    </source>
</evidence>
<dbReference type="InterPro" id="IPR009057">
    <property type="entry name" value="Homeodomain-like_sf"/>
</dbReference>
<proteinExistence type="predicted"/>